<dbReference type="SUPFAM" id="SSF49562">
    <property type="entry name" value="C2 domain (Calcium/lipid-binding domain, CaLB)"/>
    <property type="match status" value="4"/>
</dbReference>
<evidence type="ECO:0000256" key="9">
    <source>
        <dbReference type="SAM" id="Phobius"/>
    </source>
</evidence>
<dbReference type="InterPro" id="IPR013583">
    <property type="entry name" value="MCTP_C"/>
</dbReference>
<proteinExistence type="inferred from homology"/>
<dbReference type="InterPro" id="IPR047258">
    <property type="entry name" value="C2C_MCTP_PRT_plant"/>
</dbReference>
<dbReference type="Proteomes" id="UP001163823">
    <property type="component" value="Chromosome 12"/>
</dbReference>
<evidence type="ECO:0000256" key="8">
    <source>
        <dbReference type="SAM" id="MobiDB-lite"/>
    </source>
</evidence>
<dbReference type="InterPro" id="IPR035892">
    <property type="entry name" value="C2_domain_sf"/>
</dbReference>
<evidence type="ECO:0000256" key="5">
    <source>
        <dbReference type="ARBA" id="ARBA00022837"/>
    </source>
</evidence>
<evidence type="ECO:0000256" key="2">
    <source>
        <dbReference type="ARBA" id="ARBA00007923"/>
    </source>
</evidence>
<dbReference type="FunFam" id="2.60.40.150:FF:000090">
    <property type="entry name" value="C2 domain-containing protein"/>
    <property type="match status" value="1"/>
</dbReference>
<dbReference type="PANTHER" id="PTHR31425:SF22">
    <property type="entry name" value="MULTIPLE C2 DOMAIN AND TRANSMEMBRANE REGION PROTEIN 6"/>
    <property type="match status" value="1"/>
</dbReference>
<gene>
    <name evidence="11" type="ORF">O6P43_029989</name>
</gene>
<dbReference type="Gene3D" id="2.60.40.150">
    <property type="entry name" value="C2 domain"/>
    <property type="match status" value="4"/>
</dbReference>
<keyword evidence="7 9" id="KW-0472">Membrane</keyword>
<dbReference type="CDD" id="cd08379">
    <property type="entry name" value="C2D_MCTP_PRT_plant"/>
    <property type="match status" value="1"/>
</dbReference>
<evidence type="ECO:0000256" key="3">
    <source>
        <dbReference type="ARBA" id="ARBA00022692"/>
    </source>
</evidence>
<evidence type="ECO:0000256" key="4">
    <source>
        <dbReference type="ARBA" id="ARBA00022737"/>
    </source>
</evidence>
<dbReference type="CDD" id="cd04019">
    <property type="entry name" value="C2C_MCTP_PRT_plant"/>
    <property type="match status" value="1"/>
</dbReference>
<dbReference type="CDD" id="cd04022">
    <property type="entry name" value="C2A_MCTP_PRT_plant"/>
    <property type="match status" value="1"/>
</dbReference>
<evidence type="ECO:0000256" key="1">
    <source>
        <dbReference type="ARBA" id="ARBA00004141"/>
    </source>
</evidence>
<dbReference type="CDD" id="cd08378">
    <property type="entry name" value="C2B_MCTP_PRT_plant"/>
    <property type="match status" value="1"/>
</dbReference>
<dbReference type="FunFam" id="2.60.40.150:FF:000128">
    <property type="entry name" value="C2 domain-containing protein"/>
    <property type="match status" value="1"/>
</dbReference>
<feature type="domain" description="C2" evidence="10">
    <location>
        <begin position="254"/>
        <end position="374"/>
    </location>
</feature>
<comment type="caution">
    <text evidence="11">The sequence shown here is derived from an EMBL/GenBank/DDBJ whole genome shotgun (WGS) entry which is preliminary data.</text>
</comment>
<feature type="domain" description="C2" evidence="10">
    <location>
        <begin position="580"/>
        <end position="702"/>
    </location>
</feature>
<dbReference type="Pfam" id="PF08372">
    <property type="entry name" value="PRT_C"/>
    <property type="match status" value="1"/>
</dbReference>
<dbReference type="InterPro" id="IPR047255">
    <property type="entry name" value="C2D_MCTP_PRT_plant"/>
</dbReference>
<feature type="transmembrane region" description="Helical" evidence="9">
    <location>
        <begin position="946"/>
        <end position="976"/>
    </location>
</feature>
<feature type="compositionally biased region" description="Low complexity" evidence="8">
    <location>
        <begin position="202"/>
        <end position="211"/>
    </location>
</feature>
<evidence type="ECO:0000259" key="10">
    <source>
        <dbReference type="PROSITE" id="PS50004"/>
    </source>
</evidence>
<dbReference type="GO" id="GO:0016020">
    <property type="term" value="C:membrane"/>
    <property type="evidence" value="ECO:0007669"/>
    <property type="project" value="UniProtKB-SubCell"/>
</dbReference>
<dbReference type="SMART" id="SM00239">
    <property type="entry name" value="C2"/>
    <property type="match status" value="4"/>
</dbReference>
<organism evidence="11 12">
    <name type="scientific">Quillaja saponaria</name>
    <name type="common">Soap bark tree</name>
    <dbReference type="NCBI Taxonomy" id="32244"/>
    <lineage>
        <taxon>Eukaryota</taxon>
        <taxon>Viridiplantae</taxon>
        <taxon>Streptophyta</taxon>
        <taxon>Embryophyta</taxon>
        <taxon>Tracheophyta</taxon>
        <taxon>Spermatophyta</taxon>
        <taxon>Magnoliopsida</taxon>
        <taxon>eudicotyledons</taxon>
        <taxon>Gunneridae</taxon>
        <taxon>Pentapetalae</taxon>
        <taxon>rosids</taxon>
        <taxon>fabids</taxon>
        <taxon>Fabales</taxon>
        <taxon>Quillajaceae</taxon>
        <taxon>Quillaja</taxon>
    </lineage>
</organism>
<keyword evidence="12" id="KW-1185">Reference proteome</keyword>
<sequence>MAKLVVEVLDASDLMPKDGQGSASPFVEVHFEEQRQRTQTKAKDLNPYWNEKLVFNINNPIDLPKKTIDVDVYNDSKGGHHKNFLGRVRISGVSVPLSESEASVQRFPLDKRGIFSHIKGDIALKIYAVHHDQFATYNTTTPPPPQATSTAETEETSPLQEINTNKIIGDFDHNVKKKKNKEKEVRTFHSIGTGAAGGGGPSSQPRPQAPAMEPTIRTDYARPGPPNVMLMQMPKQNPEFGLVETSPPLAARMRYRGDKTASTYDLVEQMHFLYVNVVKARDLPHMDVSGSLDPYVEVKLGNYKGITKHLEKNQNPVWRQIFAFSKERLQSNLLEVTVKDKDLGKDDFVGRVFFDLLEVPLRVPPDSPLAPQWYKLEDKKGIKVKGEVMLAVWMGTQADESFPEAWHSDAHNLSHSNLSNTRSKVYFSPKLYYLRVQVIEAQDLVPAEKGRAPDTYVKVQLGNQVRATKPSQMRVINPFWNDVLMFVASEPFEDFIIVTVEDKVGPGKAEILGRVIISVKEVPHRVESKKLPDDRWYNLHKPSVALQEETEKKKEKFSSKIHLNLCLDVGYHVLDESTHFSSDLQPSSKHLRKPSIGILELGILSARNLLPMKGKEGRTTDAYCVAKYGNKWVRSRTLLDTLSPRWNEQYTWEVYDPCTVITVGVFDNCHINGSNDSRDQKIGKVRIRLSTLETDRVYTHYYPLLVLQHSGLKKHGELQLALRFTCTAWVNMVTQYGKPLLPRMHYVHPISVMHIDWLRHQAMNIVAARLARAEPPLRRETVEYMLDVDIHMWSLRRSKANFHRIMSVMSGVTAVCKWLDSICNWRNPITTCLVHVLFLILVCYPELILPTIFLYLFIIGIWNYRFRPRHPTHMDARLSQAEHAHPDELDEEFDSFPTSRPTDIVRMRYDRMRSVAGRVQTVVGDLATQGERAQAILSWRDSRATAIFIILSLIWAVFIYITPFQIIAVLVGLYLLRHPRFRSKLPSVPVNFFKRLPSKSEMLL</sequence>
<dbReference type="PROSITE" id="PS50004">
    <property type="entry name" value="C2"/>
    <property type="match status" value="4"/>
</dbReference>
<dbReference type="PANTHER" id="PTHR31425">
    <property type="entry name" value="PHOSPHORIBOSYLANTHRANILATE TRANSFERASE ISOFORM 1"/>
    <property type="match status" value="1"/>
</dbReference>
<comment type="similarity">
    <text evidence="2">Belongs to the MCTP family.</text>
</comment>
<reference evidence="11" key="1">
    <citation type="journal article" date="2023" name="Science">
        <title>Elucidation of the pathway for biosynthesis of saponin adjuvants from the soapbark tree.</title>
        <authorList>
            <person name="Reed J."/>
            <person name="Orme A."/>
            <person name="El-Demerdash A."/>
            <person name="Owen C."/>
            <person name="Martin L.B.B."/>
            <person name="Misra R.C."/>
            <person name="Kikuchi S."/>
            <person name="Rejzek M."/>
            <person name="Martin A.C."/>
            <person name="Harkess A."/>
            <person name="Leebens-Mack J."/>
            <person name="Louveau T."/>
            <person name="Stephenson M.J."/>
            <person name="Osbourn A."/>
        </authorList>
    </citation>
    <scope>NUCLEOTIDE SEQUENCE</scope>
    <source>
        <strain evidence="11">S10</strain>
    </source>
</reference>
<feature type="domain" description="C2" evidence="10">
    <location>
        <begin position="412"/>
        <end position="537"/>
    </location>
</feature>
<dbReference type="InterPro" id="IPR047257">
    <property type="entry name" value="C2B_MCTP_PRT_plant"/>
</dbReference>
<dbReference type="AlphaFoldDB" id="A0AAD7L2I0"/>
<dbReference type="InterPro" id="IPR000008">
    <property type="entry name" value="C2_dom"/>
</dbReference>
<dbReference type="Pfam" id="PF00168">
    <property type="entry name" value="C2"/>
    <property type="match status" value="4"/>
</dbReference>
<comment type="subcellular location">
    <subcellularLocation>
        <location evidence="1">Membrane</location>
        <topology evidence="1">Multi-pass membrane protein</topology>
    </subcellularLocation>
</comment>
<feature type="region of interest" description="Disordered" evidence="8">
    <location>
        <begin position="191"/>
        <end position="211"/>
    </location>
</feature>
<feature type="domain" description="C2" evidence="10">
    <location>
        <begin position="1"/>
        <end position="111"/>
    </location>
</feature>
<name>A0AAD7L2I0_QUISA</name>
<dbReference type="InterPro" id="IPR047259">
    <property type="entry name" value="QUIRKY-like"/>
</dbReference>
<evidence type="ECO:0000313" key="12">
    <source>
        <dbReference type="Proteomes" id="UP001163823"/>
    </source>
</evidence>
<evidence type="ECO:0000256" key="6">
    <source>
        <dbReference type="ARBA" id="ARBA00022989"/>
    </source>
</evidence>
<keyword evidence="4" id="KW-0677">Repeat</keyword>
<evidence type="ECO:0000313" key="11">
    <source>
        <dbReference type="EMBL" id="KAJ7949681.1"/>
    </source>
</evidence>
<keyword evidence="6 9" id="KW-1133">Transmembrane helix</keyword>
<dbReference type="FunFam" id="2.60.40.150:FF:000119">
    <property type="entry name" value="C2 domain-containing protein"/>
    <property type="match status" value="1"/>
</dbReference>
<feature type="region of interest" description="Disordered" evidence="8">
    <location>
        <begin position="137"/>
        <end position="157"/>
    </location>
</feature>
<keyword evidence="3 9" id="KW-0812">Transmembrane</keyword>
<evidence type="ECO:0000256" key="7">
    <source>
        <dbReference type="ARBA" id="ARBA00023136"/>
    </source>
</evidence>
<protein>
    <submittedName>
        <fullName evidence="11">C2 domain-containing protein</fullName>
    </submittedName>
</protein>
<dbReference type="EMBL" id="JARAOO010000012">
    <property type="protein sequence ID" value="KAJ7949681.1"/>
    <property type="molecule type" value="Genomic_DNA"/>
</dbReference>
<accession>A0AAD7L2I0</accession>
<dbReference type="KEGG" id="qsa:O6P43_029989"/>
<feature type="transmembrane region" description="Helical" evidence="9">
    <location>
        <begin position="836"/>
        <end position="864"/>
    </location>
</feature>
<keyword evidence="5" id="KW-0106">Calcium</keyword>